<accession>A0ABR3Q7E2</accession>
<feature type="compositionally biased region" description="Acidic residues" evidence="1">
    <location>
        <begin position="545"/>
        <end position="555"/>
    </location>
</feature>
<feature type="compositionally biased region" description="Basic residues" evidence="1">
    <location>
        <begin position="34"/>
        <end position="43"/>
    </location>
</feature>
<feature type="compositionally biased region" description="Polar residues" evidence="1">
    <location>
        <begin position="307"/>
        <end position="317"/>
    </location>
</feature>
<dbReference type="GeneID" id="95985717"/>
<feature type="compositionally biased region" description="Polar residues" evidence="1">
    <location>
        <begin position="529"/>
        <end position="539"/>
    </location>
</feature>
<feature type="region of interest" description="Disordered" evidence="1">
    <location>
        <begin position="456"/>
        <end position="777"/>
    </location>
</feature>
<feature type="compositionally biased region" description="Polar residues" evidence="1">
    <location>
        <begin position="114"/>
        <end position="125"/>
    </location>
</feature>
<feature type="region of interest" description="Disordered" evidence="1">
    <location>
        <begin position="988"/>
        <end position="1062"/>
    </location>
</feature>
<feature type="region of interest" description="Disordered" evidence="1">
    <location>
        <begin position="1075"/>
        <end position="1226"/>
    </location>
</feature>
<feature type="compositionally biased region" description="Polar residues" evidence="1">
    <location>
        <begin position="1018"/>
        <end position="1029"/>
    </location>
</feature>
<feature type="compositionally biased region" description="Low complexity" evidence="1">
    <location>
        <begin position="10"/>
        <end position="32"/>
    </location>
</feature>
<evidence type="ECO:0000256" key="1">
    <source>
        <dbReference type="SAM" id="MobiDB-lite"/>
    </source>
</evidence>
<feature type="region of interest" description="Disordered" evidence="1">
    <location>
        <begin position="1294"/>
        <end position="1335"/>
    </location>
</feature>
<feature type="compositionally biased region" description="Low complexity" evidence="1">
    <location>
        <begin position="201"/>
        <end position="220"/>
    </location>
</feature>
<organism evidence="2 3">
    <name type="scientific">Vanrija albida</name>
    <dbReference type="NCBI Taxonomy" id="181172"/>
    <lineage>
        <taxon>Eukaryota</taxon>
        <taxon>Fungi</taxon>
        <taxon>Dikarya</taxon>
        <taxon>Basidiomycota</taxon>
        <taxon>Agaricomycotina</taxon>
        <taxon>Tremellomycetes</taxon>
        <taxon>Trichosporonales</taxon>
        <taxon>Trichosporonaceae</taxon>
        <taxon>Vanrija</taxon>
    </lineage>
</organism>
<feature type="compositionally biased region" description="Low complexity" evidence="1">
    <location>
        <begin position="398"/>
        <end position="407"/>
    </location>
</feature>
<feature type="compositionally biased region" description="Polar residues" evidence="1">
    <location>
        <begin position="1081"/>
        <end position="1092"/>
    </location>
</feature>
<feature type="compositionally biased region" description="Polar residues" evidence="1">
    <location>
        <begin position="583"/>
        <end position="592"/>
    </location>
</feature>
<proteinExistence type="predicted"/>
<feature type="compositionally biased region" description="Pro residues" evidence="1">
    <location>
        <begin position="408"/>
        <end position="419"/>
    </location>
</feature>
<evidence type="ECO:0000313" key="2">
    <source>
        <dbReference type="EMBL" id="KAL1410655.1"/>
    </source>
</evidence>
<feature type="compositionally biased region" description="Pro residues" evidence="1">
    <location>
        <begin position="376"/>
        <end position="385"/>
    </location>
</feature>
<comment type="caution">
    <text evidence="2">The sequence shown here is derived from an EMBL/GenBank/DDBJ whole genome shotgun (WGS) entry which is preliminary data.</text>
</comment>
<feature type="compositionally biased region" description="Polar residues" evidence="1">
    <location>
        <begin position="247"/>
        <end position="263"/>
    </location>
</feature>
<sequence length="1400" mass="146369">MSAGAGAQLAPLTPAHPSPAAAASTPTAASPTKHLPKLPRQRKQPVQTENWDDDFEFSLPAKPKQQATPRPAPIVTPKRESLGLSEGSRGNSWRSSYDSPDSFDEDWDEPGPSRTPTAFRQQLSKATPVMLATSPTTHLQLPRGSNSHSPSLPSPSTPSNGSHRNLATVTPVAAASPTKAPRRSSEGSPVSTHRAKLGKRSSASLVPVEAAVASASASEVNLLTAHGLSPAHRSSPNLLYVTPDGRSPQTRARSNSKPSTPSPLGSGGEVAADLRRVPSPTKQSRKPLPKSSPSVVSLASRSPAASNMSPASTNGSALPSRSPSKSPEPEKGKKPRFWKRLSAGPSTASPDGATSPFRRRRSTSAVNLAPASSVSPPVPPLPPLPVNLRSASGQFSTGSTLSLLSPSPGAPSPGGPGPSPGGSVGSPIKSAGTHFGARSASSLLQQNREYRALTASPVPYPYSTPNGVASSSSINMAASPHSSRYALNPTTAGEDEVQASTRPRTFSPGFHLPSPSPGSPYAQRAAAMSATSVPYSSPLSRGEAPVDEDDTDTEVETGKTPVGRKKIRPVSAMPAPRPVDSGLTRTYNQVNASVPCLSPRQPQVATLPPSASTTSSHQTRLSSSPSTTATSITSSGNSQGLSSTHTTLRRLTSFSKKHGRRLSGGWKFGSTSSTSTTGSGEKAGGHTLETVNGSPSKPSVDASRSAVEMQRPVVPGQAFDDDGVQTAVLPPQRSTDPPASAPAATTTQSMGPDPWATDAAPRDATAKGKPPKERRRTSFNDFVIPTEVMAKQKELKRGIGAVKKFAGGIQALKILVDTHERVTNDVLTIGSEDDTKLFVALEKEYSQWWEMATVLIEVGSTGSADADVPMGPPSTASSRQISGADEARSLSETSSKLSTSTMATITTSRKSTMSDPPVDVFHTGVGGPPKASPPPDPYRASTGRHDLSKRQLEVLRTMLTTPVEASDSVVATVDRQAAARAAAALAQAELQKTPSQQMPPPQWTNTQRSSVVPPMPARQNSGPNGTNGSPADGYVWPSPSYPSPETAGQMAQPKGGRSGMTGLKDFLKSMRRKSQLPPLPTAQTSPGGTVQTPVKPKRGHRPPPIKTTTLDELESPPESPLQTAATDGMYQTQRSFTTLPVTSGTEGSPKASKKRRPSIKNIFRQSSGNWAEFMRSTPPSSPNGVIRQRNASSASLAPPLVDGRPPSRSRRSSVASSHLPRQPSIPALARLKMGKGATYGQLGVAESPTASPTRPGSRHRPSLGQSDAPATPPVPKPLISDGEHTMRLKSRALGLGHPAEGSPRALSSPARQGTGGSDLVLDEAPRSRSDGGLRAGGDEIFIALTPENLPVLLDYARQCERKLEQWHQRAVHLESGMPTVTGVLSGASKPAPRVPTWGRV</sequence>
<feature type="compositionally biased region" description="Low complexity" evidence="1">
    <location>
        <begin position="289"/>
        <end position="306"/>
    </location>
</feature>
<feature type="compositionally biased region" description="Polar residues" evidence="1">
    <location>
        <begin position="1120"/>
        <end position="1146"/>
    </location>
</feature>
<feature type="compositionally biased region" description="Low complexity" evidence="1">
    <location>
        <begin position="890"/>
        <end position="901"/>
    </location>
</feature>
<reference evidence="2 3" key="1">
    <citation type="submission" date="2023-08" db="EMBL/GenBank/DDBJ databases">
        <title>Annotated Genome Sequence of Vanrija albida AlHP1.</title>
        <authorList>
            <person name="Herzog R."/>
        </authorList>
    </citation>
    <scope>NUCLEOTIDE SEQUENCE [LARGE SCALE GENOMIC DNA]</scope>
    <source>
        <strain evidence="2 3">AlHP1</strain>
    </source>
</reference>
<feature type="compositionally biased region" description="Low complexity" evidence="1">
    <location>
        <begin position="734"/>
        <end position="749"/>
    </location>
</feature>
<feature type="region of interest" description="Disordered" evidence="1">
    <location>
        <begin position="862"/>
        <end position="944"/>
    </location>
</feature>
<dbReference type="Proteomes" id="UP001565368">
    <property type="component" value="Unassembled WGS sequence"/>
</dbReference>
<feature type="compositionally biased region" description="Low complexity" evidence="1">
    <location>
        <begin position="605"/>
        <end position="654"/>
    </location>
</feature>
<feature type="region of interest" description="Disordered" evidence="1">
    <location>
        <begin position="1"/>
        <end position="443"/>
    </location>
</feature>
<feature type="compositionally biased region" description="Polar residues" evidence="1">
    <location>
        <begin position="902"/>
        <end position="914"/>
    </location>
</feature>
<feature type="region of interest" description="Disordered" evidence="1">
    <location>
        <begin position="1242"/>
        <end position="1281"/>
    </location>
</feature>
<evidence type="ECO:0000313" key="3">
    <source>
        <dbReference type="Proteomes" id="UP001565368"/>
    </source>
</evidence>
<dbReference type="EMBL" id="JBBXJM010000003">
    <property type="protein sequence ID" value="KAL1410655.1"/>
    <property type="molecule type" value="Genomic_DNA"/>
</dbReference>
<feature type="compositionally biased region" description="Low complexity" evidence="1">
    <location>
        <begin position="663"/>
        <end position="680"/>
    </location>
</feature>
<gene>
    <name evidence="2" type="ORF">Q8F55_004674</name>
</gene>
<feature type="compositionally biased region" description="Polar residues" evidence="1">
    <location>
        <begin position="88"/>
        <end position="99"/>
    </location>
</feature>
<feature type="compositionally biased region" description="Low complexity" evidence="1">
    <location>
        <begin position="157"/>
        <end position="179"/>
    </location>
</feature>
<protein>
    <submittedName>
        <fullName evidence="2">Uncharacterized protein</fullName>
    </submittedName>
</protein>
<keyword evidence="3" id="KW-1185">Reference proteome</keyword>
<dbReference type="RefSeq" id="XP_069210599.1">
    <property type="nucleotide sequence ID" value="XM_069353181.1"/>
</dbReference>
<feature type="compositionally biased region" description="Polar residues" evidence="1">
    <location>
        <begin position="463"/>
        <end position="482"/>
    </location>
</feature>
<feature type="compositionally biased region" description="Low complexity" evidence="1">
    <location>
        <begin position="364"/>
        <end position="375"/>
    </location>
</feature>
<name>A0ABR3Q7E2_9TREE</name>